<keyword evidence="4" id="KW-0479">Metal-binding</keyword>
<dbReference type="GO" id="GO:0004748">
    <property type="term" value="F:ribonucleoside-diphosphate reductase activity, thioredoxin disulfide as acceptor"/>
    <property type="evidence" value="ECO:0007669"/>
    <property type="project" value="TreeGrafter"/>
</dbReference>
<dbReference type="SFLD" id="SFLDF00299">
    <property type="entry name" value="anaerobic_ribonucleoside-triph"/>
    <property type="match status" value="1"/>
</dbReference>
<evidence type="ECO:0000256" key="7">
    <source>
        <dbReference type="SAM" id="MobiDB-lite"/>
    </source>
</evidence>
<keyword evidence="3" id="KW-0949">S-adenosyl-L-methionine</keyword>
<evidence type="ECO:0000256" key="1">
    <source>
        <dbReference type="ARBA" id="ARBA00001966"/>
    </source>
</evidence>
<evidence type="ECO:0000256" key="3">
    <source>
        <dbReference type="ARBA" id="ARBA00022691"/>
    </source>
</evidence>
<evidence type="ECO:0000313" key="9">
    <source>
        <dbReference type="Proteomes" id="UP000234935"/>
    </source>
</evidence>
<keyword evidence="6" id="KW-0411">Iron-sulfur</keyword>
<feature type="compositionally biased region" description="Polar residues" evidence="7">
    <location>
        <begin position="10"/>
        <end position="32"/>
    </location>
</feature>
<organism evidence="8 9">
    <name type="scientific">Bifidobacterium anseris</name>
    <dbReference type="NCBI Taxonomy" id="2020963"/>
    <lineage>
        <taxon>Bacteria</taxon>
        <taxon>Bacillati</taxon>
        <taxon>Actinomycetota</taxon>
        <taxon>Actinomycetes</taxon>
        <taxon>Bifidobacteriales</taxon>
        <taxon>Bifidobacteriaceae</taxon>
        <taxon>Bifidobacterium</taxon>
    </lineage>
</organism>
<feature type="region of interest" description="Disordered" evidence="7">
    <location>
        <begin position="1"/>
        <end position="82"/>
    </location>
</feature>
<sequence>MTQEWRRTEGTTSADGSASVVESSTEPMTQLPGTPAEDAPQTVPTNAAADRRPRVHDFAAGESGRGPGIPTALANNPKAGQWTSERMSHNMIADYKRFLMTDGEGIRCSLYVSGCPFHCEQCYNASIWDFQAGHEYNDRLEAQIMDDLAQSFVQGITFLGGEPLLNTGVLLPLARKIRERFGHSKDIWCWTGYTWEELMRAGESEDKMALLREIDILVDGRYLKDQHDSLLQFRGSRNQRIIDVPASFKRGDVVIWSKLHDQERFIPEIYGKERAAGEGDAS</sequence>
<dbReference type="NCBIfam" id="TIGR02491">
    <property type="entry name" value="NrdG"/>
    <property type="match status" value="1"/>
</dbReference>
<evidence type="ECO:0000256" key="5">
    <source>
        <dbReference type="ARBA" id="ARBA00023004"/>
    </source>
</evidence>
<accession>A0A2N5IZF5</accession>
<evidence type="ECO:0000256" key="6">
    <source>
        <dbReference type="ARBA" id="ARBA00023014"/>
    </source>
</evidence>
<protein>
    <submittedName>
        <fullName evidence="8">Anaerobic ribonucleoside-triphosphate reductase activating protein</fullName>
    </submittedName>
</protein>
<dbReference type="Proteomes" id="UP000234935">
    <property type="component" value="Unassembled WGS sequence"/>
</dbReference>
<evidence type="ECO:0000256" key="4">
    <source>
        <dbReference type="ARBA" id="ARBA00022723"/>
    </source>
</evidence>
<dbReference type="SUPFAM" id="SSF102114">
    <property type="entry name" value="Radical SAM enzymes"/>
    <property type="match status" value="1"/>
</dbReference>
<dbReference type="InterPro" id="IPR007197">
    <property type="entry name" value="rSAM"/>
</dbReference>
<name>A0A2N5IZF5_9BIFI</name>
<dbReference type="CDD" id="cd01335">
    <property type="entry name" value="Radical_SAM"/>
    <property type="match status" value="1"/>
</dbReference>
<dbReference type="InterPro" id="IPR012837">
    <property type="entry name" value="NrdG"/>
</dbReference>
<gene>
    <name evidence="8" type="ORF">CGZ88_0872</name>
</gene>
<dbReference type="SFLD" id="SFLDG01063">
    <property type="entry name" value="activating_enzymes__group_1"/>
    <property type="match status" value="1"/>
</dbReference>
<dbReference type="InterPro" id="IPR013785">
    <property type="entry name" value="Aldolase_TIM"/>
</dbReference>
<comment type="caution">
    <text evidence="8">The sequence shown here is derived from an EMBL/GenBank/DDBJ whole genome shotgun (WGS) entry which is preliminary data.</text>
</comment>
<dbReference type="Pfam" id="PF13353">
    <property type="entry name" value="Fer4_12"/>
    <property type="match status" value="1"/>
</dbReference>
<dbReference type="PANTHER" id="PTHR30352:SF2">
    <property type="entry name" value="ANAEROBIC RIBONUCLEOSIDE-TRIPHOSPHATE REDUCTASE-ACTIVATING PROTEIN"/>
    <property type="match status" value="1"/>
</dbReference>
<keyword evidence="9" id="KW-1185">Reference proteome</keyword>
<reference evidence="8 9" key="1">
    <citation type="submission" date="2017-07" db="EMBL/GenBank/DDBJ databases">
        <title>Bifidobacterium novel species.</title>
        <authorList>
            <person name="Lugli G.A."/>
            <person name="Milani C."/>
            <person name="Duranti S."/>
            <person name="Mangifesta M."/>
        </authorList>
    </citation>
    <scope>NUCLEOTIDE SEQUENCE [LARGE SCALE GENOMIC DNA]</scope>
    <source>
        <strain evidence="9">Goo31D</strain>
    </source>
</reference>
<dbReference type="EMBL" id="NMYC01000003">
    <property type="protein sequence ID" value="PLS27345.1"/>
    <property type="molecule type" value="Genomic_DNA"/>
</dbReference>
<comment type="cofactor">
    <cofactor evidence="1">
        <name>[4Fe-4S] cluster</name>
        <dbReference type="ChEBI" id="CHEBI:49883"/>
    </cofactor>
</comment>
<dbReference type="GO" id="GO:0046872">
    <property type="term" value="F:metal ion binding"/>
    <property type="evidence" value="ECO:0007669"/>
    <property type="project" value="UniProtKB-KW"/>
</dbReference>
<dbReference type="InterPro" id="IPR058240">
    <property type="entry name" value="rSAM_sf"/>
</dbReference>
<feature type="compositionally biased region" description="Basic and acidic residues" evidence="7">
    <location>
        <begin position="49"/>
        <end position="59"/>
    </location>
</feature>
<dbReference type="Gene3D" id="3.20.20.70">
    <property type="entry name" value="Aldolase class I"/>
    <property type="match status" value="1"/>
</dbReference>
<evidence type="ECO:0000256" key="2">
    <source>
        <dbReference type="ARBA" id="ARBA00022485"/>
    </source>
</evidence>
<dbReference type="InterPro" id="IPR034457">
    <property type="entry name" value="Organic_radical-activating"/>
</dbReference>
<dbReference type="SFLD" id="SFLDG01066">
    <property type="entry name" value="organic_radical-activating_enz"/>
    <property type="match status" value="1"/>
</dbReference>
<keyword evidence="5" id="KW-0408">Iron</keyword>
<dbReference type="PANTHER" id="PTHR30352">
    <property type="entry name" value="PYRUVATE FORMATE-LYASE-ACTIVATING ENZYME"/>
    <property type="match status" value="1"/>
</dbReference>
<dbReference type="AlphaFoldDB" id="A0A2N5IZF5"/>
<proteinExistence type="predicted"/>
<dbReference type="GO" id="GO:0051539">
    <property type="term" value="F:4 iron, 4 sulfur cluster binding"/>
    <property type="evidence" value="ECO:0007669"/>
    <property type="project" value="UniProtKB-KW"/>
</dbReference>
<dbReference type="GO" id="GO:0043365">
    <property type="term" value="F:[formate-C-acetyltransferase]-activating enzyme activity"/>
    <property type="evidence" value="ECO:0007669"/>
    <property type="project" value="InterPro"/>
</dbReference>
<dbReference type="SFLD" id="SFLDS00029">
    <property type="entry name" value="Radical_SAM"/>
    <property type="match status" value="1"/>
</dbReference>
<evidence type="ECO:0000313" key="8">
    <source>
        <dbReference type="EMBL" id="PLS27345.1"/>
    </source>
</evidence>
<keyword evidence="2" id="KW-0004">4Fe-4S</keyword>